<dbReference type="Proteomes" id="UP000676478">
    <property type="component" value="Unassembled WGS sequence"/>
</dbReference>
<evidence type="ECO:0000313" key="8">
    <source>
        <dbReference type="Proteomes" id="UP000676478"/>
    </source>
</evidence>
<dbReference type="GO" id="GO:0004803">
    <property type="term" value="F:transposase activity"/>
    <property type="evidence" value="ECO:0007669"/>
    <property type="project" value="InterPro"/>
</dbReference>
<dbReference type="GO" id="GO:0005829">
    <property type="term" value="C:cytosol"/>
    <property type="evidence" value="ECO:0007669"/>
    <property type="project" value="TreeGrafter"/>
</dbReference>
<keyword evidence="5" id="KW-0233">DNA recombination</keyword>
<dbReference type="PANTHER" id="PTHR10948:SF23">
    <property type="entry name" value="TRANSPOSASE INSI FOR INSERTION SEQUENCE ELEMENT IS30A-RELATED"/>
    <property type="match status" value="1"/>
</dbReference>
<gene>
    <name evidence="7" type="ORF">JK167_13440</name>
</gene>
<dbReference type="Gene3D" id="3.30.420.10">
    <property type="entry name" value="Ribonuclease H-like superfamily/Ribonuclease H"/>
    <property type="match status" value="1"/>
</dbReference>
<dbReference type="RefSeq" id="WP_211756901.1">
    <property type="nucleotide sequence ID" value="NZ_JAERKF010000028.1"/>
</dbReference>
<reference evidence="7" key="1">
    <citation type="submission" date="2020-12" db="EMBL/GenBank/DDBJ databases">
        <authorList>
            <person name="Mcmullen J.G."/>
        </authorList>
    </citation>
    <scope>NUCLEOTIDE SEQUENCE</scope>
    <source>
        <strain evidence="7">Dm-2019-70</strain>
    </source>
</reference>
<dbReference type="NCBIfam" id="NF033563">
    <property type="entry name" value="transpos_IS30"/>
    <property type="match status" value="1"/>
</dbReference>
<dbReference type="GO" id="GO:0003677">
    <property type="term" value="F:DNA binding"/>
    <property type="evidence" value="ECO:0007669"/>
    <property type="project" value="UniProtKB-KW"/>
</dbReference>
<dbReference type="InterPro" id="IPR001584">
    <property type="entry name" value="Integrase_cat-core"/>
</dbReference>
<proteinExistence type="inferred from homology"/>
<comment type="caution">
    <text evidence="7">The sequence shown here is derived from an EMBL/GenBank/DDBJ whole genome shotgun (WGS) entry which is preliminary data.</text>
</comment>
<feature type="domain" description="Integrase catalytic" evidence="6">
    <location>
        <begin position="189"/>
        <end position="340"/>
    </location>
</feature>
<reference evidence="7" key="2">
    <citation type="submission" date="2022-09" db="EMBL/GenBank/DDBJ databases">
        <title>Genome-inferred correspondence between phylogeny and metabolic traits in the wild Drosophila gut microbiome.</title>
        <authorList>
            <person name="Bueno E."/>
            <person name="Blow F."/>
            <person name="Douglas A.E."/>
        </authorList>
    </citation>
    <scope>NUCLEOTIDE SEQUENCE</scope>
    <source>
        <strain evidence="7">Dm-2019-70</strain>
    </source>
</reference>
<evidence type="ECO:0000256" key="2">
    <source>
        <dbReference type="ARBA" id="ARBA00006363"/>
    </source>
</evidence>
<comment type="function">
    <text evidence="1">Required for the transposition of the insertion element.</text>
</comment>
<accession>A0AA41ES18</accession>
<name>A0AA41ES18_LEVBR</name>
<dbReference type="InterPro" id="IPR051917">
    <property type="entry name" value="Transposase-Integrase"/>
</dbReference>
<dbReference type="InterPro" id="IPR053392">
    <property type="entry name" value="Transposase_IS30-like"/>
</dbReference>
<dbReference type="InterPro" id="IPR001598">
    <property type="entry name" value="Transposase_IS30_CS"/>
</dbReference>
<dbReference type="InterPro" id="IPR012337">
    <property type="entry name" value="RNaseH-like_sf"/>
</dbReference>
<evidence type="ECO:0000313" key="7">
    <source>
        <dbReference type="EMBL" id="MBS1011809.1"/>
    </source>
</evidence>
<dbReference type="SUPFAM" id="SSF53098">
    <property type="entry name" value="Ribonuclease H-like"/>
    <property type="match status" value="1"/>
</dbReference>
<dbReference type="InterPro" id="IPR036397">
    <property type="entry name" value="RNaseH_sf"/>
</dbReference>
<keyword evidence="3" id="KW-0815">Transposition</keyword>
<dbReference type="Pfam" id="PF13936">
    <property type="entry name" value="HTH_38"/>
    <property type="match status" value="1"/>
</dbReference>
<evidence type="ECO:0000259" key="6">
    <source>
        <dbReference type="PROSITE" id="PS50994"/>
    </source>
</evidence>
<evidence type="ECO:0000256" key="4">
    <source>
        <dbReference type="ARBA" id="ARBA00023125"/>
    </source>
</evidence>
<organism evidence="7 8">
    <name type="scientific">Levilactobacillus brevis</name>
    <name type="common">Lactobacillus brevis</name>
    <dbReference type="NCBI Taxonomy" id="1580"/>
    <lineage>
        <taxon>Bacteria</taxon>
        <taxon>Bacillati</taxon>
        <taxon>Bacillota</taxon>
        <taxon>Bacilli</taxon>
        <taxon>Lactobacillales</taxon>
        <taxon>Lactobacillaceae</taxon>
        <taxon>Levilactobacillus</taxon>
    </lineage>
</organism>
<dbReference type="GO" id="GO:0015074">
    <property type="term" value="P:DNA integration"/>
    <property type="evidence" value="ECO:0007669"/>
    <property type="project" value="InterPro"/>
</dbReference>
<dbReference type="EMBL" id="JAERKF010000028">
    <property type="protein sequence ID" value="MBS1011809.1"/>
    <property type="molecule type" value="Genomic_DNA"/>
</dbReference>
<sequence>MTQSKISMVRHYTQLSLVERGQIEAWRTPQQLPDGTVEPPLSLTAIARRLGRHKATISREIKRGATTQIKANHQHLTVYLADTGQAVYEQHRQLCHPQHKWQSCRAFYKRLTNELRRRPRVHSVDSFVHTYRQTFPNRLCPSTPTVYRDINAGVLSLRNSDLPMKLRRRIKGKGHQHIRVNQHILGQSIAERPADVDDRTEIGHWESDLVKGQQAQDDPALITLTERVTRFQIIFKIPNHHADTCRQGLQTILADYGAQNFKSITFDNGSEFAKLSTIQGPEIYFAHPYSPWERGTNENHNGLIREFIPKGHYYCSICCEKFRLEPYRTYFRMLYYQSTT</sequence>
<dbReference type="InterPro" id="IPR025246">
    <property type="entry name" value="IS30-like_HTH"/>
</dbReference>
<keyword evidence="4" id="KW-0238">DNA-binding</keyword>
<dbReference type="AlphaFoldDB" id="A0AA41ES18"/>
<evidence type="ECO:0000256" key="1">
    <source>
        <dbReference type="ARBA" id="ARBA00002190"/>
    </source>
</evidence>
<dbReference type="PROSITE" id="PS50994">
    <property type="entry name" value="INTEGRASE"/>
    <property type="match status" value="1"/>
</dbReference>
<comment type="similarity">
    <text evidence="2">Belongs to the transposase IS30 family.</text>
</comment>
<dbReference type="Pfam" id="PF00665">
    <property type="entry name" value="rve"/>
    <property type="match status" value="1"/>
</dbReference>
<evidence type="ECO:0000256" key="5">
    <source>
        <dbReference type="ARBA" id="ARBA00023172"/>
    </source>
</evidence>
<protein>
    <submittedName>
        <fullName evidence="7">IS30 family transposase</fullName>
    </submittedName>
</protein>
<dbReference type="PANTHER" id="PTHR10948">
    <property type="entry name" value="TRANSPOSASE"/>
    <property type="match status" value="1"/>
</dbReference>
<evidence type="ECO:0000256" key="3">
    <source>
        <dbReference type="ARBA" id="ARBA00022578"/>
    </source>
</evidence>
<dbReference type="GO" id="GO:0006313">
    <property type="term" value="P:DNA transposition"/>
    <property type="evidence" value="ECO:0007669"/>
    <property type="project" value="InterPro"/>
</dbReference>
<dbReference type="PROSITE" id="PS01043">
    <property type="entry name" value="TRANSPOSASE_IS30"/>
    <property type="match status" value="1"/>
</dbReference>